<feature type="coiled-coil region" evidence="2">
    <location>
        <begin position="275"/>
        <end position="323"/>
    </location>
</feature>
<evidence type="ECO:0000313" key="6">
    <source>
        <dbReference type="Proteomes" id="UP000078559"/>
    </source>
</evidence>
<proteinExistence type="predicted"/>
<dbReference type="GO" id="GO:0005085">
    <property type="term" value="F:guanyl-nucleotide exchange factor activity"/>
    <property type="evidence" value="ECO:0007669"/>
    <property type="project" value="InterPro"/>
</dbReference>
<dbReference type="GO" id="GO:0070319">
    <property type="term" value="C:Golgi to plasma membrane transport vesicle"/>
    <property type="evidence" value="ECO:0007669"/>
    <property type="project" value="TreeGrafter"/>
</dbReference>
<dbReference type="Gene3D" id="6.10.140.910">
    <property type="match status" value="1"/>
</dbReference>
<dbReference type="SUPFAM" id="SSF144284">
    <property type="entry name" value="Sec2 N-terminal region"/>
    <property type="match status" value="1"/>
</dbReference>
<feature type="region of interest" description="Disordered" evidence="3">
    <location>
        <begin position="102"/>
        <end position="133"/>
    </location>
</feature>
<keyword evidence="1 2" id="KW-0175">Coiled coil</keyword>
<dbReference type="GO" id="GO:0006887">
    <property type="term" value="P:exocytosis"/>
    <property type="evidence" value="ECO:0007669"/>
    <property type="project" value="TreeGrafter"/>
</dbReference>
<feature type="coiled-coil region" evidence="2">
    <location>
        <begin position="42"/>
        <end position="76"/>
    </location>
</feature>
<accession>A0A194W4I9</accession>
<evidence type="ECO:0000259" key="4">
    <source>
        <dbReference type="Pfam" id="PF06428"/>
    </source>
</evidence>
<feature type="region of interest" description="Disordered" evidence="3">
    <location>
        <begin position="222"/>
        <end position="241"/>
    </location>
</feature>
<dbReference type="OrthoDB" id="5560525at2759"/>
<keyword evidence="6" id="KW-1185">Reference proteome</keyword>
<dbReference type="PANTHER" id="PTHR14430:SF4">
    <property type="entry name" value="GDP_GTP EXCHANGE FACTOR SEC2 N-TERMINAL DOMAIN-CONTAINING PROTEIN"/>
    <property type="match status" value="1"/>
</dbReference>
<dbReference type="PANTHER" id="PTHR14430">
    <property type="entry name" value="RABIN3-RELATED"/>
    <property type="match status" value="1"/>
</dbReference>
<dbReference type="SMR" id="A0A194W4I9"/>
<sequence>MSSTMTLTMNALPQPRLSTIPCCPNCGIDISLTLPPKANPSNDETKTALAAAQRQIEDLQAQVRLLNQKATAAVDRWADYEDELAKLRSELTERNNSVVTAATTTATATTAATRPQTPTVKETPSSPTRGFYSGSPGAGVSGFASAASSRISALLSRKSTSNLKAGAQLPGHHHHHQSSQSISSLLPAPASANASGPNGSGHQSSYSTSSLLSPRSPLTLSLSSGKVTYTPGHSPAPSSDDLIEALGREQQLRMAAEGKLTDGSKEIEELSVTLFEQANEMVATERRARARLEERVGELERREEEKKRRLERLEKAMGRIERVRAMLGDGEGKEVSTASA</sequence>
<dbReference type="Proteomes" id="UP000078559">
    <property type="component" value="Chromosome 7"/>
</dbReference>
<dbReference type="EMBL" id="CM003104">
    <property type="protein sequence ID" value="KUI71379.1"/>
    <property type="molecule type" value="Genomic_DNA"/>
</dbReference>
<protein>
    <submittedName>
        <fullName evidence="5">Sporulation-specific protein 13</fullName>
    </submittedName>
</protein>
<feature type="compositionally biased region" description="Low complexity" evidence="3">
    <location>
        <begin position="102"/>
        <end position="113"/>
    </location>
</feature>
<feature type="region of interest" description="Disordered" evidence="3">
    <location>
        <begin position="164"/>
        <end position="217"/>
    </location>
</feature>
<evidence type="ECO:0000256" key="2">
    <source>
        <dbReference type="SAM" id="Coils"/>
    </source>
</evidence>
<evidence type="ECO:0000256" key="3">
    <source>
        <dbReference type="SAM" id="MobiDB-lite"/>
    </source>
</evidence>
<reference evidence="5" key="1">
    <citation type="submission" date="2014-12" db="EMBL/GenBank/DDBJ databases">
        <title>Genome Sequence of Valsa Canker Pathogens Uncovers a Specific Adaption of Colonization on Woody Bark.</title>
        <authorList>
            <person name="Yin Z."/>
            <person name="Liu H."/>
            <person name="Gao X."/>
            <person name="Li Z."/>
            <person name="Song N."/>
            <person name="Ke X."/>
            <person name="Dai Q."/>
            <person name="Wu Y."/>
            <person name="Sun Y."/>
            <person name="Xu J.-R."/>
            <person name="Kang Z.K."/>
            <person name="Wang L."/>
            <person name="Huang L."/>
        </authorList>
    </citation>
    <scope>NUCLEOTIDE SEQUENCE [LARGE SCALE GENOMIC DNA]</scope>
    <source>
        <strain evidence="5">03-8</strain>
    </source>
</reference>
<gene>
    <name evidence="5" type="ORF">VM1G_07378</name>
</gene>
<feature type="compositionally biased region" description="Low complexity" evidence="3">
    <location>
        <begin position="178"/>
        <end position="217"/>
    </location>
</feature>
<dbReference type="InterPro" id="IPR040351">
    <property type="entry name" value="RAB3IL/RAB3IP/Sec2"/>
</dbReference>
<feature type="domain" description="GDP/GTP exchange factor Sec2 N-terminal" evidence="4">
    <location>
        <begin position="242"/>
        <end position="315"/>
    </location>
</feature>
<dbReference type="AlphaFoldDB" id="A0A194W4I9"/>
<name>A0A194W4I9_CYTMA</name>
<evidence type="ECO:0000256" key="1">
    <source>
        <dbReference type="ARBA" id="ARBA00023054"/>
    </source>
</evidence>
<evidence type="ECO:0000313" key="5">
    <source>
        <dbReference type="EMBL" id="KUI71379.1"/>
    </source>
</evidence>
<feature type="compositionally biased region" description="Polar residues" evidence="3">
    <location>
        <begin position="114"/>
        <end position="128"/>
    </location>
</feature>
<dbReference type="GO" id="GO:0051286">
    <property type="term" value="C:cell tip"/>
    <property type="evidence" value="ECO:0007669"/>
    <property type="project" value="TreeGrafter"/>
</dbReference>
<dbReference type="InterPro" id="IPR009449">
    <property type="entry name" value="Sec2_N"/>
</dbReference>
<dbReference type="Pfam" id="PF06428">
    <property type="entry name" value="Sec2p"/>
    <property type="match status" value="1"/>
</dbReference>
<organism evidence="5 6">
    <name type="scientific">Cytospora mali</name>
    <name type="common">Apple Valsa canker fungus</name>
    <name type="synonym">Valsa mali</name>
    <dbReference type="NCBI Taxonomy" id="578113"/>
    <lineage>
        <taxon>Eukaryota</taxon>
        <taxon>Fungi</taxon>
        <taxon>Dikarya</taxon>
        <taxon>Ascomycota</taxon>
        <taxon>Pezizomycotina</taxon>
        <taxon>Sordariomycetes</taxon>
        <taxon>Sordariomycetidae</taxon>
        <taxon>Diaporthales</taxon>
        <taxon>Cytosporaceae</taxon>
        <taxon>Cytospora</taxon>
    </lineage>
</organism>